<dbReference type="InterPro" id="IPR050902">
    <property type="entry name" value="ABC_Transporter_SBP"/>
</dbReference>
<proteinExistence type="predicted"/>
<dbReference type="Gene3D" id="3.40.50.1980">
    <property type="entry name" value="Nitrogenase molybdenum iron protein domain"/>
    <property type="match status" value="2"/>
</dbReference>
<protein>
    <submittedName>
        <fullName evidence="2">Hemin ABC transporter substrate-binding protein</fullName>
    </submittedName>
</protein>
<evidence type="ECO:0000313" key="3">
    <source>
        <dbReference type="Proteomes" id="UP000321405"/>
    </source>
</evidence>
<dbReference type="Proteomes" id="UP000321405">
    <property type="component" value="Unassembled WGS sequence"/>
</dbReference>
<dbReference type="InterPro" id="IPR002491">
    <property type="entry name" value="ABC_transptr_periplasmic_BD"/>
</dbReference>
<keyword evidence="3" id="KW-1185">Reference proteome</keyword>
<evidence type="ECO:0000259" key="1">
    <source>
        <dbReference type="PROSITE" id="PS50983"/>
    </source>
</evidence>
<evidence type="ECO:0000313" key="2">
    <source>
        <dbReference type="EMBL" id="GEL01686.1"/>
    </source>
</evidence>
<dbReference type="PANTHER" id="PTHR30535:SF4">
    <property type="entry name" value="HEMIN-BINDING PERIPLASMIC PROTEIN HMUT"/>
    <property type="match status" value="1"/>
</dbReference>
<dbReference type="Pfam" id="PF01497">
    <property type="entry name" value="Peripla_BP_2"/>
    <property type="match status" value="1"/>
</dbReference>
<accession>A0A511BMX1</accession>
<name>A0A511BMX1_9PROT</name>
<organism evidence="2 3">
    <name type="scientific">Swaminathania salitolerans</name>
    <dbReference type="NCBI Taxonomy" id="182838"/>
    <lineage>
        <taxon>Bacteria</taxon>
        <taxon>Pseudomonadati</taxon>
        <taxon>Pseudomonadota</taxon>
        <taxon>Alphaproteobacteria</taxon>
        <taxon>Acetobacterales</taxon>
        <taxon>Acetobacteraceae</taxon>
        <taxon>Swaminathania</taxon>
    </lineage>
</organism>
<feature type="domain" description="Fe/B12 periplasmic-binding" evidence="1">
    <location>
        <begin position="72"/>
        <end position="329"/>
    </location>
</feature>
<gene>
    <name evidence="2" type="primary">hmuT</name>
    <name evidence="2" type="ORF">SSA02_08490</name>
</gene>
<dbReference type="SUPFAM" id="SSF53807">
    <property type="entry name" value="Helical backbone' metal receptor"/>
    <property type="match status" value="1"/>
</dbReference>
<sequence length="329" mass="34993">MAGEGQGPVPARSEILGGVMNVRLCSRRQFGLSALMTGFSGASIRAPRADGARRFVMQDCRGRRVAIGSMDRIVSIGGTVTETLYALGMAHRIVAVDITSTYPPSALREKQSIGYMRTLSAEGILALRPDLIIAMNDAGPAAAIDQLIASGVPIVMIDATRSLDAVGKRILTLSKIMGAEQAGTAMVVRIDNQKRTLSAWKSLHRERARVLFVMRIANGRPMAAGADTAADAIIGLAGGVNAGAGMSGYKPLEREALVELRPDVILMMSQGGQAMREALLGDEAIRMTPAGERHAIIDMEGEKLLGFGPRTVEAAFELARQIDRVTRPS</sequence>
<comment type="caution">
    <text evidence="2">The sequence shown here is derived from an EMBL/GenBank/DDBJ whole genome shotgun (WGS) entry which is preliminary data.</text>
</comment>
<dbReference type="EMBL" id="BJVC01000002">
    <property type="protein sequence ID" value="GEL01686.1"/>
    <property type="molecule type" value="Genomic_DNA"/>
</dbReference>
<reference evidence="2 3" key="1">
    <citation type="submission" date="2019-07" db="EMBL/GenBank/DDBJ databases">
        <title>Whole genome shotgun sequence of Swaminathania salitolerans NBRC 104436.</title>
        <authorList>
            <person name="Hosoyama A."/>
            <person name="Uohara A."/>
            <person name="Ohji S."/>
            <person name="Ichikawa N."/>
        </authorList>
    </citation>
    <scope>NUCLEOTIDE SEQUENCE [LARGE SCALE GENOMIC DNA]</scope>
    <source>
        <strain evidence="2 3">NBRC 104436</strain>
    </source>
</reference>
<dbReference type="PROSITE" id="PS50983">
    <property type="entry name" value="FE_B12_PBP"/>
    <property type="match status" value="1"/>
</dbReference>
<dbReference type="PANTHER" id="PTHR30535">
    <property type="entry name" value="VITAMIN B12-BINDING PROTEIN"/>
    <property type="match status" value="1"/>
</dbReference>
<dbReference type="AlphaFoldDB" id="A0A511BMX1"/>